<comment type="similarity">
    <text evidence="1">Belongs to the ANT/ATPSC lysine N-methyltransferase family.</text>
</comment>
<dbReference type="Proteomes" id="UP001163046">
    <property type="component" value="Unassembled WGS sequence"/>
</dbReference>
<dbReference type="SUPFAM" id="SSF53335">
    <property type="entry name" value="S-adenosyl-L-methionine-dependent methyltransferases"/>
    <property type="match status" value="1"/>
</dbReference>
<organism evidence="5 6">
    <name type="scientific">Desmophyllum pertusum</name>
    <dbReference type="NCBI Taxonomy" id="174260"/>
    <lineage>
        <taxon>Eukaryota</taxon>
        <taxon>Metazoa</taxon>
        <taxon>Cnidaria</taxon>
        <taxon>Anthozoa</taxon>
        <taxon>Hexacorallia</taxon>
        <taxon>Scleractinia</taxon>
        <taxon>Caryophylliina</taxon>
        <taxon>Caryophylliidae</taxon>
        <taxon>Desmophyllum</taxon>
    </lineage>
</organism>
<proteinExistence type="inferred from homology"/>
<dbReference type="Gene3D" id="3.40.50.150">
    <property type="entry name" value="Vaccinia Virus protein VP39"/>
    <property type="match status" value="1"/>
</dbReference>
<evidence type="ECO:0000256" key="4">
    <source>
        <dbReference type="ARBA" id="ARBA00022691"/>
    </source>
</evidence>
<dbReference type="GO" id="GO:1905706">
    <property type="term" value="P:regulation of mitochondrial ATP synthesis coupled proton transport"/>
    <property type="evidence" value="ECO:0007669"/>
    <property type="project" value="TreeGrafter"/>
</dbReference>
<comment type="caution">
    <text evidence="5">The sequence shown here is derived from an EMBL/GenBank/DDBJ whole genome shotgun (WGS) entry which is preliminary data.</text>
</comment>
<dbReference type="InterPro" id="IPR026170">
    <property type="entry name" value="FAM173A/B"/>
</dbReference>
<reference evidence="5" key="1">
    <citation type="submission" date="2023-01" db="EMBL/GenBank/DDBJ databases">
        <title>Genome assembly of the deep-sea coral Lophelia pertusa.</title>
        <authorList>
            <person name="Herrera S."/>
            <person name="Cordes E."/>
        </authorList>
    </citation>
    <scope>NUCLEOTIDE SEQUENCE</scope>
    <source>
        <strain evidence="5">USNM1676648</strain>
        <tissue evidence="5">Polyp</tissue>
    </source>
</reference>
<evidence type="ECO:0000256" key="1">
    <source>
        <dbReference type="ARBA" id="ARBA00010633"/>
    </source>
</evidence>
<evidence type="ECO:0000256" key="3">
    <source>
        <dbReference type="ARBA" id="ARBA00022679"/>
    </source>
</evidence>
<dbReference type="GO" id="GO:0032259">
    <property type="term" value="P:methylation"/>
    <property type="evidence" value="ECO:0007669"/>
    <property type="project" value="UniProtKB-KW"/>
</dbReference>
<dbReference type="PANTHER" id="PTHR13610:SF9">
    <property type="entry name" value="FI06469P"/>
    <property type="match status" value="1"/>
</dbReference>
<keyword evidence="2" id="KW-0489">Methyltransferase</keyword>
<dbReference type="OrthoDB" id="66144at2759"/>
<accession>A0A9X0CP45</accession>
<protein>
    <submittedName>
        <fullName evidence="5">Uncharacterized protein</fullName>
    </submittedName>
</protein>
<evidence type="ECO:0000313" key="6">
    <source>
        <dbReference type="Proteomes" id="UP001163046"/>
    </source>
</evidence>
<name>A0A9X0CP45_9CNID</name>
<keyword evidence="4" id="KW-0949">S-adenosyl-L-methionine</keyword>
<evidence type="ECO:0000313" key="5">
    <source>
        <dbReference type="EMBL" id="KAJ7370211.1"/>
    </source>
</evidence>
<dbReference type="EMBL" id="MU826871">
    <property type="protein sequence ID" value="KAJ7370211.1"/>
    <property type="molecule type" value="Genomic_DNA"/>
</dbReference>
<gene>
    <name evidence="5" type="ORF">OS493_033836</name>
</gene>
<dbReference type="PANTHER" id="PTHR13610">
    <property type="entry name" value="METHYLTRANSFERASE DOMAIN-CONTAINING PROTEIN"/>
    <property type="match status" value="1"/>
</dbReference>
<keyword evidence="6" id="KW-1185">Reference proteome</keyword>
<dbReference type="GO" id="GO:0005739">
    <property type="term" value="C:mitochondrion"/>
    <property type="evidence" value="ECO:0007669"/>
    <property type="project" value="TreeGrafter"/>
</dbReference>
<dbReference type="InterPro" id="IPR029063">
    <property type="entry name" value="SAM-dependent_MTases_sf"/>
</dbReference>
<keyword evidence="3" id="KW-0808">Transferase</keyword>
<dbReference type="AlphaFoldDB" id="A0A9X0CP45"/>
<sequence>MRMAQASKRQGSTLVDLGSGDGRVVITAARQGYQAHGYELNQWLVWYSRLQARLQGLHHKGYIFQG</sequence>
<evidence type="ECO:0000256" key="2">
    <source>
        <dbReference type="ARBA" id="ARBA00022603"/>
    </source>
</evidence>
<dbReference type="GO" id="GO:0016279">
    <property type="term" value="F:protein-lysine N-methyltransferase activity"/>
    <property type="evidence" value="ECO:0007669"/>
    <property type="project" value="InterPro"/>
</dbReference>